<reference evidence="1 2" key="1">
    <citation type="submission" date="2013-01" db="EMBL/GenBank/DDBJ databases">
        <authorList>
            <person name="Harkins D.M."/>
            <person name="Durkin A.S."/>
            <person name="Brinkac L.M."/>
            <person name="Haft D.H."/>
            <person name="Selengut J.D."/>
            <person name="Sanka R."/>
            <person name="DePew J."/>
            <person name="Purushe J."/>
            <person name="Picardeau M."/>
            <person name="Werts C."/>
            <person name="Goarant C."/>
            <person name="Vinetz J.M."/>
            <person name="Sutton G.G."/>
            <person name="Nierman W.C."/>
            <person name="Fouts D.E."/>
        </authorList>
    </citation>
    <scope>NUCLEOTIDE SEQUENCE [LARGE SCALE GENOMIC DNA]</scope>
    <source>
        <strain evidence="1 2">200901868</strain>
    </source>
</reference>
<comment type="caution">
    <text evidence="1">The sequence shown here is derived from an EMBL/GenBank/DDBJ whole genome shotgun (WGS) entry which is preliminary data.</text>
</comment>
<sequence length="82" mass="9081">MINLENKIIAIETNPKGYKSLKNFKWENIPDFAVITGLNGSGKTQLLEALNGGEEISSNGYNSVKSNNITLSYKKNQDANIY</sequence>
<dbReference type="STRING" id="1192866.LEP1GSC133_1794"/>
<accession>M6W0M5</accession>
<evidence type="ECO:0000313" key="2">
    <source>
        <dbReference type="Proteomes" id="UP000012159"/>
    </source>
</evidence>
<protein>
    <recommendedName>
        <fullName evidence="3">AAA domain protein</fullName>
    </recommendedName>
</protein>
<evidence type="ECO:0000313" key="1">
    <source>
        <dbReference type="EMBL" id="EMO62625.1"/>
    </source>
</evidence>
<dbReference type="SUPFAM" id="SSF52540">
    <property type="entry name" value="P-loop containing nucleoside triphosphate hydrolases"/>
    <property type="match status" value="1"/>
</dbReference>
<evidence type="ECO:0008006" key="3">
    <source>
        <dbReference type="Google" id="ProtNLM"/>
    </source>
</evidence>
<gene>
    <name evidence="1" type="ORF">LEP1GSC133_1794</name>
</gene>
<dbReference type="InterPro" id="IPR027417">
    <property type="entry name" value="P-loop_NTPase"/>
</dbReference>
<proteinExistence type="predicted"/>
<dbReference type="AlphaFoldDB" id="M6W0M5"/>
<dbReference type="Proteomes" id="UP000012159">
    <property type="component" value="Unassembled WGS sequence"/>
</dbReference>
<organism evidence="1 2">
    <name type="scientific">Leptospira borgpetersenii serovar Pomona str. 200901868</name>
    <dbReference type="NCBI Taxonomy" id="1192866"/>
    <lineage>
        <taxon>Bacteria</taxon>
        <taxon>Pseudomonadati</taxon>
        <taxon>Spirochaetota</taxon>
        <taxon>Spirochaetia</taxon>
        <taxon>Leptospirales</taxon>
        <taxon>Leptospiraceae</taxon>
        <taxon>Leptospira</taxon>
    </lineage>
</organism>
<name>M6W0M5_LEPBO</name>
<dbReference type="Gene3D" id="3.40.50.300">
    <property type="entry name" value="P-loop containing nucleotide triphosphate hydrolases"/>
    <property type="match status" value="1"/>
</dbReference>
<dbReference type="EMBL" id="AKWF02000076">
    <property type="protein sequence ID" value="EMO62625.1"/>
    <property type="molecule type" value="Genomic_DNA"/>
</dbReference>